<reference evidence="10" key="1">
    <citation type="submission" date="2015-08" db="EMBL/GenBank/DDBJ databases">
        <title>Genome sequencing project for genomic taxonomy and phylogenomics of Bacillus-like bacteria.</title>
        <authorList>
            <person name="Liu B."/>
            <person name="Wang J."/>
            <person name="Zhu Y."/>
            <person name="Liu G."/>
            <person name="Chen Q."/>
            <person name="Chen Z."/>
            <person name="Lan J."/>
            <person name="Che J."/>
            <person name="Ge C."/>
            <person name="Shi H."/>
            <person name="Pan Z."/>
            <person name="Liu X."/>
        </authorList>
    </citation>
    <scope>NUCLEOTIDE SEQUENCE [LARGE SCALE GENOMIC DNA]</scope>
    <source>
        <strain evidence="10">FJAT-22460</strain>
    </source>
</reference>
<dbReference type="AlphaFoldDB" id="A0A0M1P4L6"/>
<feature type="transmembrane region" description="Helical" evidence="8">
    <location>
        <begin position="12"/>
        <end position="30"/>
    </location>
</feature>
<evidence type="ECO:0000256" key="6">
    <source>
        <dbReference type="ARBA" id="ARBA00022989"/>
    </source>
</evidence>
<evidence type="ECO:0000256" key="2">
    <source>
        <dbReference type="ARBA" id="ARBA00007935"/>
    </source>
</evidence>
<keyword evidence="4" id="KW-1003">Cell membrane</keyword>
<keyword evidence="5 8" id="KW-0812">Transmembrane</keyword>
<dbReference type="SUPFAM" id="SSF81345">
    <property type="entry name" value="ABC transporter involved in vitamin B12 uptake, BtuC"/>
    <property type="match status" value="1"/>
</dbReference>
<dbReference type="PANTHER" id="PTHR30472:SF69">
    <property type="entry name" value="HEME-IRON TRANSPORT SYSTEM PERMEASE PROTEIN ISDF-RELATED"/>
    <property type="match status" value="1"/>
</dbReference>
<evidence type="ECO:0000256" key="5">
    <source>
        <dbReference type="ARBA" id="ARBA00022692"/>
    </source>
</evidence>
<feature type="transmembrane region" description="Helical" evidence="8">
    <location>
        <begin position="65"/>
        <end position="82"/>
    </location>
</feature>
<evidence type="ECO:0000256" key="4">
    <source>
        <dbReference type="ARBA" id="ARBA00022475"/>
    </source>
</evidence>
<protein>
    <submittedName>
        <fullName evidence="9">Iron ABC transporter permease</fullName>
    </submittedName>
</protein>
<proteinExistence type="inferred from homology"/>
<feature type="transmembrane region" description="Helical" evidence="8">
    <location>
        <begin position="283"/>
        <end position="300"/>
    </location>
</feature>
<dbReference type="GO" id="GO:0033214">
    <property type="term" value="P:siderophore-iron import into cell"/>
    <property type="evidence" value="ECO:0007669"/>
    <property type="project" value="TreeGrafter"/>
</dbReference>
<dbReference type="GO" id="GO:0022857">
    <property type="term" value="F:transmembrane transporter activity"/>
    <property type="evidence" value="ECO:0007669"/>
    <property type="project" value="InterPro"/>
</dbReference>
<dbReference type="OrthoDB" id="9811721at2"/>
<dbReference type="PANTHER" id="PTHR30472">
    <property type="entry name" value="FERRIC ENTEROBACTIN TRANSPORT SYSTEM PERMEASE PROTEIN"/>
    <property type="match status" value="1"/>
</dbReference>
<sequence length="338" mass="36220">MTNPRSKKLQLVIFIIFSILLFLAITWRITAGDYKMDIYTFFKSLIGQGEYTDHLILMKFRMPRMIIVVLAGMALSLSGAVIQSITKNPLAEPGILGINAGGGFAIAVLISIGQVNPNTFIYVLPLVSAVGGVLAVTLIFLLSFNKGRGISPTSMILIGVGISTALSGGSIAIIRKFNESQTEFISAWMAGSIWGDEWPFVIAFLPWVITIIPFLFLKSNVLNIINTHDQLAIGLGVNLNAERIVLLISAAFLSSTAVAVVGSIGFVGLMGPHIAKSLVGPRHQLFLPIALLTGALLLVVSDTIGQTIMSTTAIPTGIVVAIIGAPYFLFLMYRTKSI</sequence>
<dbReference type="CDD" id="cd06550">
    <property type="entry name" value="TM_ABC_iron-siderophores_like"/>
    <property type="match status" value="1"/>
</dbReference>
<comment type="subcellular location">
    <subcellularLocation>
        <location evidence="1">Cell membrane</location>
        <topology evidence="1">Multi-pass membrane protein</topology>
    </subcellularLocation>
</comment>
<evidence type="ECO:0000313" key="10">
    <source>
        <dbReference type="Proteomes" id="UP000036932"/>
    </source>
</evidence>
<dbReference type="RefSeq" id="WP_054402303.1">
    <property type="nucleotide sequence ID" value="NZ_LIUT01000001.1"/>
</dbReference>
<feature type="transmembrane region" description="Helical" evidence="8">
    <location>
        <begin position="312"/>
        <end position="333"/>
    </location>
</feature>
<feature type="transmembrane region" description="Helical" evidence="8">
    <location>
        <begin position="198"/>
        <end position="217"/>
    </location>
</feature>
<dbReference type="Pfam" id="PF01032">
    <property type="entry name" value="FecCD"/>
    <property type="match status" value="1"/>
</dbReference>
<dbReference type="PATRIC" id="fig|1705565.3.peg.3740"/>
<dbReference type="GO" id="GO:0005886">
    <property type="term" value="C:plasma membrane"/>
    <property type="evidence" value="ECO:0007669"/>
    <property type="project" value="UniProtKB-SubCell"/>
</dbReference>
<feature type="transmembrane region" description="Helical" evidence="8">
    <location>
        <begin position="119"/>
        <end position="144"/>
    </location>
</feature>
<dbReference type="Gene3D" id="1.10.3470.10">
    <property type="entry name" value="ABC transporter involved in vitamin B12 uptake, BtuC"/>
    <property type="match status" value="1"/>
</dbReference>
<keyword evidence="10" id="KW-1185">Reference proteome</keyword>
<feature type="transmembrane region" description="Helical" evidence="8">
    <location>
        <begin position="244"/>
        <end position="271"/>
    </location>
</feature>
<gene>
    <name evidence="9" type="ORF">AM231_08880</name>
</gene>
<name>A0A0M1P4L6_9BACL</name>
<accession>A0A0M1P4L6</accession>
<keyword evidence="3" id="KW-0813">Transport</keyword>
<evidence type="ECO:0000313" key="9">
    <source>
        <dbReference type="EMBL" id="KOR89255.1"/>
    </source>
</evidence>
<evidence type="ECO:0000256" key="8">
    <source>
        <dbReference type="SAM" id="Phobius"/>
    </source>
</evidence>
<comment type="caution">
    <text evidence="9">The sequence shown here is derived from an EMBL/GenBank/DDBJ whole genome shotgun (WGS) entry which is preliminary data.</text>
</comment>
<organism evidence="9 10">
    <name type="scientific">Paenibacillus solani</name>
    <dbReference type="NCBI Taxonomy" id="1705565"/>
    <lineage>
        <taxon>Bacteria</taxon>
        <taxon>Bacillati</taxon>
        <taxon>Bacillota</taxon>
        <taxon>Bacilli</taxon>
        <taxon>Bacillales</taxon>
        <taxon>Paenibacillaceae</taxon>
        <taxon>Paenibacillus</taxon>
    </lineage>
</organism>
<keyword evidence="6 8" id="KW-1133">Transmembrane helix</keyword>
<feature type="transmembrane region" description="Helical" evidence="8">
    <location>
        <begin position="94"/>
        <end position="113"/>
    </location>
</feature>
<dbReference type="InterPro" id="IPR000522">
    <property type="entry name" value="ABC_transptr_permease_BtuC"/>
</dbReference>
<keyword evidence="7 8" id="KW-0472">Membrane</keyword>
<comment type="similarity">
    <text evidence="2">Belongs to the binding-protein-dependent transport system permease family. FecCD subfamily.</text>
</comment>
<evidence type="ECO:0000256" key="1">
    <source>
        <dbReference type="ARBA" id="ARBA00004651"/>
    </source>
</evidence>
<evidence type="ECO:0000256" key="3">
    <source>
        <dbReference type="ARBA" id="ARBA00022448"/>
    </source>
</evidence>
<feature type="transmembrane region" description="Helical" evidence="8">
    <location>
        <begin position="156"/>
        <end position="178"/>
    </location>
</feature>
<dbReference type="InterPro" id="IPR037294">
    <property type="entry name" value="ABC_BtuC-like"/>
</dbReference>
<dbReference type="Proteomes" id="UP000036932">
    <property type="component" value="Unassembled WGS sequence"/>
</dbReference>
<dbReference type="EMBL" id="LIUT01000001">
    <property type="protein sequence ID" value="KOR89255.1"/>
    <property type="molecule type" value="Genomic_DNA"/>
</dbReference>
<dbReference type="FunFam" id="1.10.3470.10:FF:000001">
    <property type="entry name" value="Vitamin B12 ABC transporter permease BtuC"/>
    <property type="match status" value="1"/>
</dbReference>
<evidence type="ECO:0000256" key="7">
    <source>
        <dbReference type="ARBA" id="ARBA00023136"/>
    </source>
</evidence>